<reference evidence="3" key="1">
    <citation type="submission" date="2009-11" db="EMBL/GenBank/DDBJ databases">
        <authorList>
            <consortium name="The Broad Institute Genome Sequencing Platform"/>
            <person name="Ward D."/>
            <person name="Feldgarden M."/>
            <person name="Earl A."/>
            <person name="Young S.K."/>
            <person name="Zeng Q."/>
            <person name="Koehrsen M."/>
            <person name="Alvarado L."/>
            <person name="Berlin A."/>
            <person name="Bochicchio J."/>
            <person name="Borenstein D."/>
            <person name="Chapman S.B."/>
            <person name="Chen Z."/>
            <person name="Engels R."/>
            <person name="Freedman E."/>
            <person name="Gellesch M."/>
            <person name="Goldberg J."/>
            <person name="Griggs A."/>
            <person name="Gujja S."/>
            <person name="Heilman E."/>
            <person name="Heiman D."/>
            <person name="Hepburn T."/>
            <person name="Howarth C."/>
            <person name="Jen D."/>
            <person name="Larson L."/>
            <person name="Lewis B."/>
            <person name="Mehta T."/>
            <person name="Park D."/>
            <person name="Pearson M."/>
            <person name="Roberts A."/>
            <person name="Saif S."/>
            <person name="Shea T."/>
            <person name="Shenoy N."/>
            <person name="Sisk P."/>
            <person name="Stolte C."/>
            <person name="Sykes S."/>
            <person name="Thomson T."/>
            <person name="Walk T."/>
            <person name="White J."/>
            <person name="Yandava C."/>
            <person name="Izard J."/>
            <person name="Baranova O.V."/>
            <person name="Blanton J.M."/>
            <person name="Tanner A.C."/>
            <person name="Dewhirst F.E."/>
            <person name="Haas B."/>
            <person name="Nusbaum C."/>
            <person name="Birren B."/>
        </authorList>
    </citation>
    <scope>NUCLEOTIDE SEQUENCE [LARGE SCALE GENOMIC DNA]</scope>
    <source>
        <strain evidence="3">1-1 BBBD Race 1</strain>
    </source>
</reference>
<evidence type="ECO:0000256" key="1">
    <source>
        <dbReference type="SAM" id="Coils"/>
    </source>
</evidence>
<sequence>MSKPTSTTSIGQLRNRRRTDLPPSNPPNERRNLEGLVGSIAGRAANQYHRIQNLFRSSDQRLDHRLAQDRAGINPQASSSSSNNPNFSSSSTQSTKRFFRTPLQAAPLQARVGEIEKILGRLELLLQEHSHRLALLEGETEQLASRSGTIRMNAPDTPMSNPPQDPELSPQPFPTNLSHLEPAFQVQSLSDRLERMEALIELKEKNKTRAKSRANKLTRFMGLDDQSHPNKRPRI</sequence>
<protein>
    <submittedName>
        <fullName evidence="3 4">Uncharacterized protein</fullName>
    </submittedName>
</protein>
<evidence type="ECO:0000256" key="2">
    <source>
        <dbReference type="SAM" id="MobiDB-lite"/>
    </source>
</evidence>
<dbReference type="Proteomes" id="UP000005240">
    <property type="component" value="Unassembled WGS sequence"/>
</dbReference>
<feature type="region of interest" description="Disordered" evidence="2">
    <location>
        <begin position="73"/>
        <end position="96"/>
    </location>
</feature>
<reference evidence="4 5" key="3">
    <citation type="journal article" date="2017" name="G3 (Bethesda)">
        <title>Comparative analysis highlights variable genome content of wheat rusts and divergence of the mating loci.</title>
        <authorList>
            <person name="Cuomo C.A."/>
            <person name="Bakkeren G."/>
            <person name="Khalil H.B."/>
            <person name="Panwar V."/>
            <person name="Joly D."/>
            <person name="Linning R."/>
            <person name="Sakthikumar S."/>
            <person name="Song X."/>
            <person name="Adiconis X."/>
            <person name="Fan L."/>
            <person name="Goldberg J.M."/>
            <person name="Levin J.Z."/>
            <person name="Young S."/>
            <person name="Zeng Q."/>
            <person name="Anikster Y."/>
            <person name="Bruce M."/>
            <person name="Wang M."/>
            <person name="Yin C."/>
            <person name="McCallum B."/>
            <person name="Szabo L.J."/>
            <person name="Hulbert S."/>
            <person name="Chen X."/>
            <person name="Fellers J.P."/>
        </authorList>
    </citation>
    <scope>NUCLEOTIDE SEQUENCE</scope>
    <source>
        <strain evidence="5">Isolate 1-1 / race 1 (BBBD)</strain>
        <strain evidence="4">isolate 1-1 / race 1 (BBBD)</strain>
    </source>
</reference>
<dbReference type="OrthoDB" id="2501782at2759"/>
<organism evidence="3">
    <name type="scientific">Puccinia triticina (isolate 1-1 / race 1 (BBBD))</name>
    <name type="common">Brown leaf rust fungus</name>
    <dbReference type="NCBI Taxonomy" id="630390"/>
    <lineage>
        <taxon>Eukaryota</taxon>
        <taxon>Fungi</taxon>
        <taxon>Dikarya</taxon>
        <taxon>Basidiomycota</taxon>
        <taxon>Pucciniomycotina</taxon>
        <taxon>Pucciniomycetes</taxon>
        <taxon>Pucciniales</taxon>
        <taxon>Pucciniaceae</taxon>
        <taxon>Puccinia</taxon>
    </lineage>
</organism>
<feature type="compositionally biased region" description="Polar residues" evidence="2">
    <location>
        <begin position="1"/>
        <end position="12"/>
    </location>
</feature>
<dbReference type="AlphaFoldDB" id="A0A180GVX2"/>
<evidence type="ECO:0000313" key="4">
    <source>
        <dbReference type="EnsemblFungi" id="PTTG_00951-t43_1-p1"/>
    </source>
</evidence>
<accession>A0A180GVX2</accession>
<dbReference type="VEuPathDB" id="FungiDB:PTTG_00951"/>
<dbReference type="EMBL" id="ADAS02000019">
    <property type="protein sequence ID" value="OAV96488.1"/>
    <property type="molecule type" value="Genomic_DNA"/>
</dbReference>
<proteinExistence type="predicted"/>
<evidence type="ECO:0000313" key="5">
    <source>
        <dbReference type="Proteomes" id="UP000005240"/>
    </source>
</evidence>
<reference evidence="3" key="2">
    <citation type="submission" date="2016-05" db="EMBL/GenBank/DDBJ databases">
        <title>Comparative analysis highlights variable genome content of wheat rusts and divergence of the mating loci.</title>
        <authorList>
            <person name="Cuomo C.A."/>
            <person name="Bakkeren G."/>
            <person name="Szabo L."/>
            <person name="Khalil H."/>
            <person name="Joly D."/>
            <person name="Goldberg J."/>
            <person name="Young S."/>
            <person name="Zeng Q."/>
            <person name="Fellers J."/>
        </authorList>
    </citation>
    <scope>NUCLEOTIDE SEQUENCE [LARGE SCALE GENOMIC DNA]</scope>
    <source>
        <strain evidence="3">1-1 BBBD Race 1</strain>
    </source>
</reference>
<feature type="compositionally biased region" description="Low complexity" evidence="2">
    <location>
        <begin position="74"/>
        <end position="95"/>
    </location>
</feature>
<gene>
    <name evidence="3" type="ORF">PTTG_00951</name>
</gene>
<name>A0A180GVX2_PUCT1</name>
<evidence type="ECO:0000313" key="3">
    <source>
        <dbReference type="EMBL" id="OAV96488.1"/>
    </source>
</evidence>
<feature type="coiled-coil region" evidence="1">
    <location>
        <begin position="186"/>
        <end position="213"/>
    </location>
</feature>
<keyword evidence="1" id="KW-0175">Coiled coil</keyword>
<dbReference type="EnsemblFungi" id="PTTG_00951-t43_1">
    <property type="protein sequence ID" value="PTTG_00951-t43_1-p1"/>
    <property type="gene ID" value="PTTG_00951"/>
</dbReference>
<keyword evidence="5" id="KW-1185">Reference proteome</keyword>
<feature type="region of interest" description="Disordered" evidence="2">
    <location>
        <begin position="1"/>
        <end position="33"/>
    </location>
</feature>
<reference evidence="4" key="4">
    <citation type="submission" date="2025-05" db="UniProtKB">
        <authorList>
            <consortium name="EnsemblFungi"/>
        </authorList>
    </citation>
    <scope>IDENTIFICATION</scope>
    <source>
        <strain evidence="4">isolate 1-1 / race 1 (BBBD)</strain>
    </source>
</reference>